<reference evidence="1 2" key="1">
    <citation type="submission" date="2019-07" db="EMBL/GenBank/DDBJ databases">
        <title>Complete genome of Crassaminicella thermophila SY095.</title>
        <authorList>
            <person name="Li X."/>
        </authorList>
    </citation>
    <scope>NUCLEOTIDE SEQUENCE [LARGE SCALE GENOMIC DNA]</scope>
    <source>
        <strain evidence="1 2">SY095</strain>
    </source>
</reference>
<organism evidence="1 2">
    <name type="scientific">Crassaminicella thermophila</name>
    <dbReference type="NCBI Taxonomy" id="2599308"/>
    <lineage>
        <taxon>Bacteria</taxon>
        <taxon>Bacillati</taxon>
        <taxon>Bacillota</taxon>
        <taxon>Clostridia</taxon>
        <taxon>Eubacteriales</taxon>
        <taxon>Clostridiaceae</taxon>
        <taxon>Crassaminicella</taxon>
    </lineage>
</organism>
<proteinExistence type="predicted"/>
<dbReference type="Proteomes" id="UP000324646">
    <property type="component" value="Chromosome"/>
</dbReference>
<gene>
    <name evidence="1" type="ORF">FQB35_10470</name>
</gene>
<evidence type="ECO:0000313" key="1">
    <source>
        <dbReference type="EMBL" id="QEK12720.1"/>
    </source>
</evidence>
<accession>A0A5C0SEY6</accession>
<dbReference type="EMBL" id="CP042243">
    <property type="protein sequence ID" value="QEK12720.1"/>
    <property type="molecule type" value="Genomic_DNA"/>
</dbReference>
<name>A0A5C0SEY6_CRATE</name>
<dbReference type="AlphaFoldDB" id="A0A5C0SEY6"/>
<sequence>MIKGKVIKIPTRDELSVTVRVHDIGVIKSIIDILAEFSKDERIDESIRNEYADRIVGLVKKDR</sequence>
<dbReference type="RefSeq" id="WP_148809866.1">
    <property type="nucleotide sequence ID" value="NZ_CP042243.1"/>
</dbReference>
<dbReference type="KEGG" id="crs:FQB35_10470"/>
<keyword evidence="2" id="KW-1185">Reference proteome</keyword>
<protein>
    <submittedName>
        <fullName evidence="1">Uncharacterized protein</fullName>
    </submittedName>
</protein>
<evidence type="ECO:0000313" key="2">
    <source>
        <dbReference type="Proteomes" id="UP000324646"/>
    </source>
</evidence>